<gene>
    <name evidence="1" type="ORF">PROCRASS1_13</name>
</gene>
<proteinExistence type="predicted"/>
<protein>
    <submittedName>
        <fullName evidence="1">Tail assembly chaperone</fullName>
    </submittedName>
</protein>
<dbReference type="EMBL" id="KR337644">
    <property type="protein sequence ID" value="AKO60243.1"/>
    <property type="molecule type" value="Genomic_DNA"/>
</dbReference>
<dbReference type="OrthoDB" id="7678at10239"/>
<dbReference type="GeneID" id="25102405"/>
<evidence type="ECO:0000313" key="1">
    <source>
        <dbReference type="EMBL" id="AKO60243.1"/>
    </source>
</evidence>
<organism evidence="1 2">
    <name type="scientific">Propionibacterium phage Procrass1</name>
    <dbReference type="NCBI Taxonomy" id="1655019"/>
    <lineage>
        <taxon>Viruses</taxon>
        <taxon>Duplodnaviria</taxon>
        <taxon>Heunggongvirae</taxon>
        <taxon>Uroviricota</taxon>
        <taxon>Caudoviricetes</taxon>
        <taxon>Pahexavirus</taxon>
        <taxon>Pahexavirus procrass1</taxon>
    </lineage>
</organism>
<accession>A0A0H4ILS0</accession>
<dbReference type="RefSeq" id="YP_009160110.1">
    <property type="nucleotide sequence ID" value="NC_027626.1"/>
</dbReference>
<keyword evidence="2" id="KW-1185">Reference proteome</keyword>
<name>A0A0H4ILS0_9CAUD</name>
<reference evidence="1 2" key="1">
    <citation type="submission" date="2015-04" db="EMBL/GenBank/DDBJ databases">
        <authorList>
            <person name="Abolhosn R."/>
            <person name="Kang M."/>
            <person name="Luu T."/>
            <person name="Petru V."/>
            <person name="Gray D."/>
            <person name="McLaughlin T."/>
            <person name="Stafford-Lewis R."/>
            <person name="Yadev A."/>
            <person name="Wilson K."/>
            <person name="Todd L."/>
            <person name="Benyamini P."/>
            <person name="Vijanderan J."/>
            <person name="Reddi K."/>
            <person name="Villella W."/>
            <person name="Bowman C."/>
            <person name="Mould D."/>
            <person name="Parker J.M."/>
            <person name="Sanders E.R."/>
        </authorList>
    </citation>
    <scope>NUCLEOTIDE SEQUENCE [LARGE SCALE GENOMIC DNA]</scope>
</reference>
<evidence type="ECO:0000313" key="2">
    <source>
        <dbReference type="Proteomes" id="UP000202015"/>
    </source>
</evidence>
<dbReference type="KEGG" id="vg:25102405"/>
<dbReference type="Proteomes" id="UP000202015">
    <property type="component" value="Segment"/>
</dbReference>
<sequence length="227" mass="25021">MSDTGYTLKIGDRSWVLADAEETAQAVPARVFRRAAKIAQSGESADFAQVEVMFSMLEAAAPADAVEALEGQPMVRVAEIFRQWMEYKPDGKGASLGGIVWLHGLIDDYRGAIEYDWRTRFGCSVYDVGGPVMCWGEAVRLAGVLCTDTSSQLAAHLNGWQRPFEWCEWAVLDMLDHYRSANSEGQPEPVARPTDERRARFTSGQVDDILARVRAGGGVSREIDIMG</sequence>